<feature type="domain" description="DNA mismatch repair protein S5" evidence="4">
    <location>
        <begin position="102"/>
        <end position="234"/>
    </location>
</feature>
<dbReference type="Proteomes" id="UP000605846">
    <property type="component" value="Unassembled WGS sequence"/>
</dbReference>
<comment type="caution">
    <text evidence="5">The sequence shown here is derived from an EMBL/GenBank/DDBJ whole genome shotgun (WGS) entry which is preliminary data.</text>
</comment>
<dbReference type="GO" id="GO:0032389">
    <property type="term" value="C:MutLalpha complex"/>
    <property type="evidence" value="ECO:0007669"/>
    <property type="project" value="TreeGrafter"/>
</dbReference>
<dbReference type="InterPro" id="IPR036890">
    <property type="entry name" value="HATPase_C_sf"/>
</dbReference>
<dbReference type="InterPro" id="IPR020568">
    <property type="entry name" value="Ribosomal_Su5_D2-typ_SF"/>
</dbReference>
<feature type="compositionally biased region" description="Polar residues" evidence="3">
    <location>
        <begin position="268"/>
        <end position="290"/>
    </location>
</feature>
<organism evidence="5 6">
    <name type="scientific">Apophysomyces ossiformis</name>
    <dbReference type="NCBI Taxonomy" id="679940"/>
    <lineage>
        <taxon>Eukaryota</taxon>
        <taxon>Fungi</taxon>
        <taxon>Fungi incertae sedis</taxon>
        <taxon>Mucoromycota</taxon>
        <taxon>Mucoromycotina</taxon>
        <taxon>Mucoromycetes</taxon>
        <taxon>Mucorales</taxon>
        <taxon>Mucorineae</taxon>
        <taxon>Mucoraceae</taxon>
        <taxon>Apophysomyces</taxon>
    </lineage>
</organism>
<evidence type="ECO:0000313" key="5">
    <source>
        <dbReference type="EMBL" id="KAF7727980.1"/>
    </source>
</evidence>
<dbReference type="GO" id="GO:0016887">
    <property type="term" value="F:ATP hydrolysis activity"/>
    <property type="evidence" value="ECO:0007669"/>
    <property type="project" value="InterPro"/>
</dbReference>
<dbReference type="Gene3D" id="3.30.230.10">
    <property type="match status" value="1"/>
</dbReference>
<dbReference type="AlphaFoldDB" id="A0A8H7BQK9"/>
<dbReference type="GO" id="GO:0005524">
    <property type="term" value="F:ATP binding"/>
    <property type="evidence" value="ECO:0007669"/>
    <property type="project" value="InterPro"/>
</dbReference>
<accession>A0A8H7BQK9</accession>
<dbReference type="Pfam" id="PF01119">
    <property type="entry name" value="DNA_mis_repair"/>
    <property type="match status" value="1"/>
</dbReference>
<name>A0A8H7BQK9_9FUNG</name>
<dbReference type="EMBL" id="JABAYA010000046">
    <property type="protein sequence ID" value="KAF7727980.1"/>
    <property type="molecule type" value="Genomic_DNA"/>
</dbReference>
<evidence type="ECO:0000313" key="6">
    <source>
        <dbReference type="Proteomes" id="UP000605846"/>
    </source>
</evidence>
<dbReference type="SMART" id="SM01340">
    <property type="entry name" value="DNA_mis_repair"/>
    <property type="match status" value="1"/>
</dbReference>
<proteinExistence type="inferred from homology"/>
<keyword evidence="6" id="KW-1185">Reference proteome</keyword>
<evidence type="ECO:0000259" key="4">
    <source>
        <dbReference type="SMART" id="SM01340"/>
    </source>
</evidence>
<dbReference type="PANTHER" id="PTHR10073:SF41">
    <property type="entry name" value="MISMATCH REPAIR PROTEIN, PUTATIVE (AFU_ORTHOLOGUE AFUA_8G05820)-RELATED"/>
    <property type="match status" value="1"/>
</dbReference>
<gene>
    <name evidence="5" type="ORF">EC973_006868</name>
</gene>
<dbReference type="InterPro" id="IPR014721">
    <property type="entry name" value="Ribsml_uS5_D2-typ_fold_subgr"/>
</dbReference>
<dbReference type="InterPro" id="IPR013507">
    <property type="entry name" value="DNA_mismatch_S5_2-like"/>
</dbReference>
<dbReference type="GO" id="GO:0030983">
    <property type="term" value="F:mismatched DNA binding"/>
    <property type="evidence" value="ECO:0007669"/>
    <property type="project" value="InterPro"/>
</dbReference>
<comment type="similarity">
    <text evidence="1">Belongs to the DNA mismatch repair MutL/HexB family.</text>
</comment>
<dbReference type="GO" id="GO:0140664">
    <property type="term" value="F:ATP-dependent DNA damage sensor activity"/>
    <property type="evidence" value="ECO:0007669"/>
    <property type="project" value="InterPro"/>
</dbReference>
<evidence type="ECO:0000256" key="1">
    <source>
        <dbReference type="ARBA" id="ARBA00006082"/>
    </source>
</evidence>
<dbReference type="PANTHER" id="PTHR10073">
    <property type="entry name" value="DNA MISMATCH REPAIR PROTEIN MLH, PMS, MUTL"/>
    <property type="match status" value="1"/>
</dbReference>
<dbReference type="Gene3D" id="3.30.565.10">
    <property type="entry name" value="Histidine kinase-like ATPase, C-terminal domain"/>
    <property type="match status" value="1"/>
</dbReference>
<dbReference type="InterPro" id="IPR038973">
    <property type="entry name" value="MutL/Mlh/Pms-like"/>
</dbReference>
<dbReference type="GO" id="GO:0006298">
    <property type="term" value="P:mismatch repair"/>
    <property type="evidence" value="ECO:0007669"/>
    <property type="project" value="InterPro"/>
</dbReference>
<sequence length="803" mass="90938">MVARQYDFDHEGSIVCEKVATGLANAGTVVSVHEPFRNIPVRRQVAQKNAATGIKRIQDLLVRFSLSHPNTRFSLQQAQDTLGSRRETTWIKPAKDEVMDSISAVYGAQLADALTCGSVTEDGEGFVVDYVLPKPSADAAVIYKSDRIFVFVNGRAINYTKSDLKEMVAMIRKRCRDTFSIDDSSKKMPFVYIHIKAQPDQYDVNIEPSKNVVLFHRKQHILNLVETILDKVYGSVYDRLFNGQRYKEGYISTEKEALVQSYAKDRLTGNTEAGKTSSEIDPNLRRQVNAQPGYEQTPRADQRNYSGLNDEYIGLEDETEPTPVFPEERSAAAQGVPSLSDWLASKQTSYPTEHNGEKIAPDKTTSNDTMEWQIEQFQPELEATDTDFNERAMNAQEQVICVPRDSTLENDATDANQDYREHVQAKCCVLPEQTRKVQSINATDRIAPVQRSERIDILRQLGATPNLAATHNIQRPIPPAMQPSSQVSTSESREISLASPITRVRKRNIPHILLDHSTRKKAACETFGEESTLSFSIDRVKTDYALCRARHSKLYRCRFEDWPLRAVTERGAVNVLSRSLEKDLAVYSRVQSTVQLGRVVGEIGVVDMKRQVTLACTLMDRYELIPHKTLERPIQMQLSESDPLYAVLLTLTGYEQQIEDDHHGCKDCNYHIVDDRYVIANGFSVRWRKCSHLNVAIVQLTAAYDLDEPYGLSDFCELLSLMKANTQISLNKVRPAKVVNYCCRLAERETPIECDTDSVKDILDARDWKDQPLRDGRQVSLAADRQVLACLLWSSQQDRQQNK</sequence>
<evidence type="ECO:0000256" key="3">
    <source>
        <dbReference type="SAM" id="MobiDB-lite"/>
    </source>
</evidence>
<dbReference type="OrthoDB" id="10263226at2759"/>
<evidence type="ECO:0000256" key="2">
    <source>
        <dbReference type="ARBA" id="ARBA00022763"/>
    </source>
</evidence>
<protein>
    <recommendedName>
        <fullName evidence="4">DNA mismatch repair protein S5 domain-containing protein</fullName>
    </recommendedName>
</protein>
<reference evidence="5" key="1">
    <citation type="submission" date="2020-01" db="EMBL/GenBank/DDBJ databases">
        <title>Genome Sequencing of Three Apophysomyces-Like Fungal Strains Confirms a Novel Fungal Genus in the Mucoromycota with divergent Burkholderia-like Endosymbiotic Bacteria.</title>
        <authorList>
            <person name="Stajich J.E."/>
            <person name="Macias A.M."/>
            <person name="Carter-House D."/>
            <person name="Lovett B."/>
            <person name="Kasson L.R."/>
            <person name="Berry K."/>
            <person name="Grigoriev I."/>
            <person name="Chang Y."/>
            <person name="Spatafora J."/>
            <person name="Kasson M.T."/>
        </authorList>
    </citation>
    <scope>NUCLEOTIDE SEQUENCE</scope>
    <source>
        <strain evidence="5">NRRL A-21654</strain>
    </source>
</reference>
<keyword evidence="2" id="KW-0227">DNA damage</keyword>
<dbReference type="SUPFAM" id="SSF54211">
    <property type="entry name" value="Ribosomal protein S5 domain 2-like"/>
    <property type="match status" value="1"/>
</dbReference>
<feature type="region of interest" description="Disordered" evidence="3">
    <location>
        <begin position="268"/>
        <end position="306"/>
    </location>
</feature>
<dbReference type="SUPFAM" id="SSF55874">
    <property type="entry name" value="ATPase domain of HSP90 chaperone/DNA topoisomerase II/histidine kinase"/>
    <property type="match status" value="1"/>
</dbReference>